<feature type="compositionally biased region" description="Basic and acidic residues" evidence="3">
    <location>
        <begin position="328"/>
        <end position="337"/>
    </location>
</feature>
<evidence type="ECO:0000256" key="1">
    <source>
        <dbReference type="ARBA" id="ARBA00006056"/>
    </source>
</evidence>
<dbReference type="GO" id="GO:0016491">
    <property type="term" value="F:oxidoreductase activity"/>
    <property type="evidence" value="ECO:0007669"/>
    <property type="project" value="UniProtKB-KW"/>
</dbReference>
<dbReference type="InterPro" id="IPR043144">
    <property type="entry name" value="Mal/L-sulf/L-lact_DH-like_ah"/>
</dbReference>
<evidence type="ECO:0000313" key="5">
    <source>
        <dbReference type="Proteomes" id="UP000317303"/>
    </source>
</evidence>
<dbReference type="InterPro" id="IPR003767">
    <property type="entry name" value="Malate/L-lactate_DH-like"/>
</dbReference>
<comment type="caution">
    <text evidence="4">The sequence shown here is derived from an EMBL/GenBank/DDBJ whole genome shotgun (WGS) entry which is preliminary data.</text>
</comment>
<comment type="similarity">
    <text evidence="1">Belongs to the LDH2/MDH2 oxidoreductase family.</text>
</comment>
<dbReference type="EMBL" id="VLJV01000001">
    <property type="protein sequence ID" value="TWH18333.1"/>
    <property type="molecule type" value="Genomic_DNA"/>
</dbReference>
<protein>
    <submittedName>
        <fullName evidence="4">(2R)-3-sulfolactate dehydrogenase (NADP+)</fullName>
    </submittedName>
</protein>
<dbReference type="OrthoDB" id="924592at2"/>
<dbReference type="SUPFAM" id="SSF89733">
    <property type="entry name" value="L-sulfolactate dehydrogenase-like"/>
    <property type="match status" value="1"/>
</dbReference>
<dbReference type="Gene3D" id="3.30.1370.60">
    <property type="entry name" value="Hypothetical oxidoreductase yiak, domain 2"/>
    <property type="match status" value="1"/>
</dbReference>
<dbReference type="InterPro" id="IPR043143">
    <property type="entry name" value="Mal/L-sulf/L-lact_DH-like_NADP"/>
</dbReference>
<evidence type="ECO:0000256" key="3">
    <source>
        <dbReference type="SAM" id="MobiDB-lite"/>
    </source>
</evidence>
<organism evidence="4 5">
    <name type="scientific">Prauserella rugosa</name>
    <dbReference type="NCBI Taxonomy" id="43354"/>
    <lineage>
        <taxon>Bacteria</taxon>
        <taxon>Bacillati</taxon>
        <taxon>Actinomycetota</taxon>
        <taxon>Actinomycetes</taxon>
        <taxon>Pseudonocardiales</taxon>
        <taxon>Pseudonocardiaceae</taxon>
        <taxon>Prauserella</taxon>
    </lineage>
</organism>
<dbReference type="Gene3D" id="1.10.1530.10">
    <property type="match status" value="1"/>
</dbReference>
<gene>
    <name evidence="4" type="ORF">JD82_00149</name>
</gene>
<keyword evidence="5" id="KW-1185">Reference proteome</keyword>
<dbReference type="Pfam" id="PF02615">
    <property type="entry name" value="Ldh_2"/>
    <property type="match status" value="1"/>
</dbReference>
<dbReference type="PANTHER" id="PTHR11091">
    <property type="entry name" value="OXIDOREDUCTASE-RELATED"/>
    <property type="match status" value="1"/>
</dbReference>
<dbReference type="InterPro" id="IPR036111">
    <property type="entry name" value="Mal/L-sulfo/L-lacto_DH-like_sf"/>
</dbReference>
<accession>A0A660C940</accession>
<keyword evidence="2" id="KW-0560">Oxidoreductase</keyword>
<feature type="region of interest" description="Disordered" evidence="3">
    <location>
        <begin position="304"/>
        <end position="383"/>
    </location>
</feature>
<name>A0A660C940_9PSEU</name>
<reference evidence="4 5" key="1">
    <citation type="submission" date="2019-07" db="EMBL/GenBank/DDBJ databases">
        <title>R&amp;d 2014.</title>
        <authorList>
            <person name="Klenk H.-P."/>
        </authorList>
    </citation>
    <scope>NUCLEOTIDE SEQUENCE [LARGE SCALE GENOMIC DNA]</scope>
    <source>
        <strain evidence="4 5">DSM 43194</strain>
    </source>
</reference>
<dbReference type="Proteomes" id="UP000317303">
    <property type="component" value="Unassembled WGS sequence"/>
</dbReference>
<sequence>MSGSWTAGRLRVLVRDLLVASGVPEPHAERTAEILVLADVWGVASHGVLRLPHYLARLEAGGCRADAALAEESTTGGVAVYDGNAGLGHWQLWEAARRAVELCRTSGVAAVAIRNSSHCGALGAYVYPALEAGMIALVFTNGPAVMPPWNGHRAVLSTSPMAAGVPARPRPLVLDLATSAVARGTIAWRAQTGVELEPGWAFDVEGRPTTDPAAALRGMLTPMGGAKGYAVGLLVEALTGALVGPNLSEAVPDMFDRGDDATPQGIGHLVLTLRPDLFGSGGTGRNEDRFTALADAIVAAGGRTPGATRIAPRGRRRSAGRTGPGHPDPAHRVERPARHGAPRVTGRPSGPVHCPAPYRGGKPVVLDRRRRRGPAPTPPRGILARPVDQRECVRW</sequence>
<proteinExistence type="inferred from homology"/>
<evidence type="ECO:0000256" key="2">
    <source>
        <dbReference type="ARBA" id="ARBA00023002"/>
    </source>
</evidence>
<dbReference type="PANTHER" id="PTHR11091:SF0">
    <property type="entry name" value="MALATE DEHYDROGENASE"/>
    <property type="match status" value="1"/>
</dbReference>
<dbReference type="RefSeq" id="WP_145600269.1">
    <property type="nucleotide sequence ID" value="NZ_JOIJ01000012.1"/>
</dbReference>
<evidence type="ECO:0000313" key="4">
    <source>
        <dbReference type="EMBL" id="TWH18333.1"/>
    </source>
</evidence>
<dbReference type="AlphaFoldDB" id="A0A660C940"/>